<dbReference type="AlphaFoldDB" id="A0A133ZQC4"/>
<dbReference type="PROSITE" id="PS51482">
    <property type="entry name" value="DEGV"/>
    <property type="match status" value="1"/>
</dbReference>
<sequence length="280" mass="31372">MVEKVKVIIDSSSDLTFDEIEKYNVDVIPLTINIDGTEYDYRTISNDEYIERMRTATSYSTSQPAIGKFIEAFEKWTNEGYKVIVLTLSSALSGTYNTAVTASSEFEGVYVVDTKTTTRGMFFLLKECLKQLEENVPVEVIAENLREKAKNILTYVTIDKLDNLVKGGRLSKSQALIGGLLNIKVLTQLKETELVALDKVRGKKKLVQTLIKHIEEVKQNRTIKNISLPNALADEYVDLIKAELKEAFGYEVSEDEIFTTTPIISTHTGENAVGILVELV</sequence>
<dbReference type="InterPro" id="IPR043168">
    <property type="entry name" value="DegV_C"/>
</dbReference>
<organism evidence="3 4">
    <name type="scientific">Gemella haemolysans</name>
    <dbReference type="NCBI Taxonomy" id="1379"/>
    <lineage>
        <taxon>Bacteria</taxon>
        <taxon>Bacillati</taxon>
        <taxon>Bacillota</taxon>
        <taxon>Bacilli</taxon>
        <taxon>Bacillales</taxon>
        <taxon>Gemellaceae</taxon>
        <taxon>Gemella</taxon>
    </lineage>
</organism>
<comment type="caution">
    <text evidence="3">The sequence shown here is derived from an EMBL/GenBank/DDBJ whole genome shotgun (WGS) entry which is preliminary data.</text>
</comment>
<evidence type="ECO:0000313" key="4">
    <source>
        <dbReference type="Proteomes" id="UP000070355"/>
    </source>
</evidence>
<name>A0A133ZQC4_9BACL</name>
<dbReference type="GO" id="GO:0008289">
    <property type="term" value="F:lipid binding"/>
    <property type="evidence" value="ECO:0007669"/>
    <property type="project" value="UniProtKB-KW"/>
</dbReference>
<keyword evidence="2" id="KW-0446">Lipid-binding</keyword>
<dbReference type="SUPFAM" id="SSF82549">
    <property type="entry name" value="DAK1/DegV-like"/>
    <property type="match status" value="1"/>
</dbReference>
<dbReference type="InterPro" id="IPR050270">
    <property type="entry name" value="DegV_domain_contain"/>
</dbReference>
<comment type="function">
    <text evidence="1">May bind long-chain fatty acids, such as palmitate, and may play a role in lipid transport or fatty acid metabolism.</text>
</comment>
<gene>
    <name evidence="3" type="ORF">HMPREF3186_01675</name>
</gene>
<reference evidence="4" key="1">
    <citation type="submission" date="2016-01" db="EMBL/GenBank/DDBJ databases">
        <authorList>
            <person name="Mitreva M."/>
            <person name="Pepin K.H."/>
            <person name="Mihindukulasuriya K.A."/>
            <person name="Fulton R."/>
            <person name="Fronick C."/>
            <person name="O'Laughlin M."/>
            <person name="Miner T."/>
            <person name="Herter B."/>
            <person name="Rosa B.A."/>
            <person name="Cordes M."/>
            <person name="Tomlinson C."/>
            <person name="Wollam A."/>
            <person name="Palsikar V.B."/>
            <person name="Mardis E.R."/>
            <person name="Wilson R.K."/>
        </authorList>
    </citation>
    <scope>NUCLEOTIDE SEQUENCE [LARGE SCALE GENOMIC DNA]</scope>
    <source>
        <strain evidence="4">DNF01167</strain>
    </source>
</reference>
<dbReference type="EMBL" id="LSDC01000123">
    <property type="protein sequence ID" value="KXB57622.1"/>
    <property type="molecule type" value="Genomic_DNA"/>
</dbReference>
<dbReference type="Proteomes" id="UP000070355">
    <property type="component" value="Unassembled WGS sequence"/>
</dbReference>
<dbReference type="Gene3D" id="3.40.50.10170">
    <property type="match status" value="1"/>
</dbReference>
<dbReference type="STRING" id="1379.HMPREF3186_01675"/>
<dbReference type="Pfam" id="PF02645">
    <property type="entry name" value="DegV"/>
    <property type="match status" value="1"/>
</dbReference>
<dbReference type="PANTHER" id="PTHR33434">
    <property type="entry name" value="DEGV DOMAIN-CONTAINING PROTEIN DR_1986-RELATED"/>
    <property type="match status" value="1"/>
</dbReference>
<dbReference type="RefSeq" id="WP_060914719.1">
    <property type="nucleotide sequence ID" value="NZ_JAGZGJ010000001.1"/>
</dbReference>
<dbReference type="NCBIfam" id="TIGR00762">
    <property type="entry name" value="DegV"/>
    <property type="match status" value="1"/>
</dbReference>
<dbReference type="InterPro" id="IPR003797">
    <property type="entry name" value="DegV"/>
</dbReference>
<dbReference type="PANTHER" id="PTHR33434:SF8">
    <property type="entry name" value="DEGV DOMAIN-CONTAINING PROTEIN SPR1019"/>
    <property type="match status" value="1"/>
</dbReference>
<dbReference type="PATRIC" id="fig|1379.3.peg.1666"/>
<evidence type="ECO:0000313" key="3">
    <source>
        <dbReference type="EMBL" id="KXB57622.1"/>
    </source>
</evidence>
<evidence type="ECO:0000256" key="1">
    <source>
        <dbReference type="ARBA" id="ARBA00003238"/>
    </source>
</evidence>
<proteinExistence type="predicted"/>
<protein>
    <submittedName>
        <fullName evidence="3">EDD domain protein, DegV family</fullName>
    </submittedName>
</protein>
<dbReference type="Gene3D" id="3.30.1180.10">
    <property type="match status" value="1"/>
</dbReference>
<evidence type="ECO:0000256" key="2">
    <source>
        <dbReference type="ARBA" id="ARBA00023121"/>
    </source>
</evidence>
<dbReference type="OrthoDB" id="9780660at2"/>
<accession>A0A133ZQC4</accession>